<keyword evidence="1" id="KW-0547">Nucleotide-binding</keyword>
<dbReference type="Pfam" id="PF06414">
    <property type="entry name" value="Zeta_toxin"/>
    <property type="match status" value="1"/>
</dbReference>
<dbReference type="GO" id="GO:0005524">
    <property type="term" value="F:ATP binding"/>
    <property type="evidence" value="ECO:0007669"/>
    <property type="project" value="UniProtKB-KW"/>
</dbReference>
<protein>
    <submittedName>
        <fullName evidence="4">Zeta toxin family protein</fullName>
    </submittedName>
</protein>
<evidence type="ECO:0000313" key="4">
    <source>
        <dbReference type="EMBL" id="MBT1685440.1"/>
    </source>
</evidence>
<dbReference type="InterPro" id="IPR027417">
    <property type="entry name" value="P-loop_NTPase"/>
</dbReference>
<sequence>MSARDQATIRQRPYLLSEEDHQYYYQEFIQRTYLDVSDSSIPPVAYFLGAQPGSGKTKLRVGLQTGAEVLINTDELRWIHPSYSTLLEDQRTNQFAGHLVNPDATDWSIRLRNDAIEERRSIMVDSTLGVRSSTSLSYFKRYTIVVI</sequence>
<dbReference type="InterPro" id="IPR010488">
    <property type="entry name" value="Zeta_toxin_domain"/>
</dbReference>
<dbReference type="RefSeq" id="WP_394370544.1">
    <property type="nucleotide sequence ID" value="NZ_JAHESC010000003.1"/>
</dbReference>
<keyword evidence="2" id="KW-0067">ATP-binding</keyword>
<comment type="caution">
    <text evidence="4">The sequence shown here is derived from an EMBL/GenBank/DDBJ whole genome shotgun (WGS) entry which is preliminary data.</text>
</comment>
<organism evidence="4 5">
    <name type="scientific">Dawidia soli</name>
    <dbReference type="NCBI Taxonomy" id="2782352"/>
    <lineage>
        <taxon>Bacteria</taxon>
        <taxon>Pseudomonadati</taxon>
        <taxon>Bacteroidota</taxon>
        <taxon>Cytophagia</taxon>
        <taxon>Cytophagales</taxon>
        <taxon>Chryseotaleaceae</taxon>
        <taxon>Dawidia</taxon>
    </lineage>
</organism>
<evidence type="ECO:0000256" key="2">
    <source>
        <dbReference type="ARBA" id="ARBA00022840"/>
    </source>
</evidence>
<evidence type="ECO:0000313" key="5">
    <source>
        <dbReference type="Proteomes" id="UP001319180"/>
    </source>
</evidence>
<dbReference type="Gene3D" id="3.40.50.300">
    <property type="entry name" value="P-loop containing nucleotide triphosphate hydrolases"/>
    <property type="match status" value="1"/>
</dbReference>
<keyword evidence="5" id="KW-1185">Reference proteome</keyword>
<gene>
    <name evidence="4" type="ORF">KK078_02670</name>
</gene>
<dbReference type="Proteomes" id="UP001319180">
    <property type="component" value="Unassembled WGS sequence"/>
</dbReference>
<dbReference type="AlphaFoldDB" id="A0AAP2D7J9"/>
<accession>A0AAP2D7J9</accession>
<evidence type="ECO:0000259" key="3">
    <source>
        <dbReference type="Pfam" id="PF06414"/>
    </source>
</evidence>
<reference evidence="4 5" key="1">
    <citation type="submission" date="2021-05" db="EMBL/GenBank/DDBJ databases">
        <title>A Polyphasic approach of four new species of the genus Ohtaekwangia: Ohtaekwangia histidinii sp. nov., Ohtaekwangia cretensis sp. nov., Ohtaekwangia indiensis sp. nov., Ohtaekwangia reichenbachii sp. nov. from diverse environment.</title>
        <authorList>
            <person name="Octaviana S."/>
        </authorList>
    </citation>
    <scope>NUCLEOTIDE SEQUENCE [LARGE SCALE GENOMIC DNA]</scope>
    <source>
        <strain evidence="4 5">PWU37</strain>
    </source>
</reference>
<dbReference type="GO" id="GO:0016301">
    <property type="term" value="F:kinase activity"/>
    <property type="evidence" value="ECO:0007669"/>
    <property type="project" value="InterPro"/>
</dbReference>
<dbReference type="EMBL" id="JAHESC010000003">
    <property type="protein sequence ID" value="MBT1685440.1"/>
    <property type="molecule type" value="Genomic_DNA"/>
</dbReference>
<feature type="domain" description="Zeta toxin" evidence="3">
    <location>
        <begin position="39"/>
        <end position="131"/>
    </location>
</feature>
<name>A0AAP2D7J9_9BACT</name>
<evidence type="ECO:0000256" key="1">
    <source>
        <dbReference type="ARBA" id="ARBA00022741"/>
    </source>
</evidence>
<proteinExistence type="predicted"/>